<organism evidence="3 4">
    <name type="scientific">Nocardioides luti</name>
    <dbReference type="NCBI Taxonomy" id="2761101"/>
    <lineage>
        <taxon>Bacteria</taxon>
        <taxon>Bacillati</taxon>
        <taxon>Actinomycetota</taxon>
        <taxon>Actinomycetes</taxon>
        <taxon>Propionibacteriales</taxon>
        <taxon>Nocardioidaceae</taxon>
        <taxon>Nocardioides</taxon>
    </lineage>
</organism>
<proteinExistence type="predicted"/>
<reference evidence="3 4" key="1">
    <citation type="submission" date="2020-08" db="EMBL/GenBank/DDBJ databases">
        <authorList>
            <person name="Seo M.-J."/>
        </authorList>
    </citation>
    <scope>NUCLEOTIDE SEQUENCE [LARGE SCALE GENOMIC DNA]</scope>
    <source>
        <strain evidence="3 4">KIGAM211</strain>
    </source>
</reference>
<evidence type="ECO:0000256" key="1">
    <source>
        <dbReference type="SAM" id="MobiDB-lite"/>
    </source>
</evidence>
<dbReference type="Proteomes" id="UP000523955">
    <property type="component" value="Unassembled WGS sequence"/>
</dbReference>
<evidence type="ECO:0000313" key="4">
    <source>
        <dbReference type="Proteomes" id="UP000523955"/>
    </source>
</evidence>
<feature type="region of interest" description="Disordered" evidence="1">
    <location>
        <begin position="144"/>
        <end position="178"/>
    </location>
</feature>
<feature type="transmembrane region" description="Helical" evidence="2">
    <location>
        <begin position="16"/>
        <end position="33"/>
    </location>
</feature>
<protein>
    <recommendedName>
        <fullName evidence="5">DUF4064 domain-containing protein</fullName>
    </recommendedName>
</protein>
<keyword evidence="2" id="KW-0472">Membrane</keyword>
<feature type="transmembrane region" description="Helical" evidence="2">
    <location>
        <begin position="266"/>
        <end position="287"/>
    </location>
</feature>
<feature type="compositionally biased region" description="Low complexity" evidence="1">
    <location>
        <begin position="155"/>
        <end position="166"/>
    </location>
</feature>
<feature type="transmembrane region" description="Helical" evidence="2">
    <location>
        <begin position="211"/>
        <end position="237"/>
    </location>
</feature>
<sequence>MTDPATPPPRPRQVTLAAWLIILGSVVVVLTVFERIAGLQSLETQDAVERFLAEPPGADLGLGVQGVLDVLRTLAMVAGGCATAAAILGYQVLRRNRAARVGLSVLALPLFVSGMATGGFMSSIVVAAAVMLWFQPARDWFNGIAREPRPEPERPAAAQQSAPTSPVETGPRAYPGFGSAPSPGPAGGFSAPVAPHPAYAPQGQVTRPTTVLWACVLTWVFASLAVLVMASSIAVLATSPDLVFDEIRKNPDLVDQGVSDAMLVQATYVVGGVMIAWGLVAIALATLTFRRRAWARLPLAVSAGISSGLCLVATLGQPLMILPLCASVATLALLVRDDTKAWLTRP</sequence>
<feature type="transmembrane region" description="Helical" evidence="2">
    <location>
        <begin position="294"/>
        <end position="314"/>
    </location>
</feature>
<evidence type="ECO:0008006" key="5">
    <source>
        <dbReference type="Google" id="ProtNLM"/>
    </source>
</evidence>
<dbReference type="AlphaFoldDB" id="A0A7X0RHE0"/>
<gene>
    <name evidence="3" type="ORF">H5V45_13650</name>
</gene>
<keyword evidence="2" id="KW-0812">Transmembrane</keyword>
<dbReference type="RefSeq" id="WP_185253434.1">
    <property type="nucleotide sequence ID" value="NZ_JACKXE010000001.1"/>
</dbReference>
<comment type="caution">
    <text evidence="3">The sequence shown here is derived from an EMBL/GenBank/DDBJ whole genome shotgun (WGS) entry which is preliminary data.</text>
</comment>
<accession>A0A7X0RHE0</accession>
<evidence type="ECO:0000313" key="3">
    <source>
        <dbReference type="EMBL" id="MBB6628366.1"/>
    </source>
</evidence>
<feature type="transmembrane region" description="Helical" evidence="2">
    <location>
        <begin position="74"/>
        <end position="93"/>
    </location>
</feature>
<dbReference type="EMBL" id="JACKXE010000001">
    <property type="protein sequence ID" value="MBB6628366.1"/>
    <property type="molecule type" value="Genomic_DNA"/>
</dbReference>
<feature type="transmembrane region" description="Helical" evidence="2">
    <location>
        <begin position="105"/>
        <end position="134"/>
    </location>
</feature>
<evidence type="ECO:0000256" key="2">
    <source>
        <dbReference type="SAM" id="Phobius"/>
    </source>
</evidence>
<feature type="transmembrane region" description="Helical" evidence="2">
    <location>
        <begin position="320"/>
        <end position="336"/>
    </location>
</feature>
<name>A0A7X0RHE0_9ACTN</name>
<keyword evidence="2" id="KW-1133">Transmembrane helix</keyword>
<keyword evidence="4" id="KW-1185">Reference proteome</keyword>